<organism evidence="1 2">
    <name type="scientific">Paraburkholderia agricolaris</name>
    <dbReference type="NCBI Taxonomy" id="2152888"/>
    <lineage>
        <taxon>Bacteria</taxon>
        <taxon>Pseudomonadati</taxon>
        <taxon>Pseudomonadota</taxon>
        <taxon>Betaproteobacteria</taxon>
        <taxon>Burkholderiales</taxon>
        <taxon>Burkholderiaceae</taxon>
        <taxon>Paraburkholderia</taxon>
    </lineage>
</organism>
<accession>A0ABW8ZZK6</accession>
<protein>
    <submittedName>
        <fullName evidence="1">Uncharacterized protein</fullName>
    </submittedName>
</protein>
<evidence type="ECO:0000313" key="2">
    <source>
        <dbReference type="Proteomes" id="UP001629249"/>
    </source>
</evidence>
<gene>
    <name evidence="1" type="ORF">PQR66_31310</name>
</gene>
<comment type="caution">
    <text evidence="1">The sequence shown here is derived from an EMBL/GenBank/DDBJ whole genome shotgun (WGS) entry which is preliminary data.</text>
</comment>
<proteinExistence type="predicted"/>
<dbReference type="RefSeq" id="WP_246216315.1">
    <property type="nucleotide sequence ID" value="NZ_JAQQFH010000038.1"/>
</dbReference>
<reference evidence="1 2" key="1">
    <citation type="journal article" date="2024" name="Chem. Sci.">
        <title>Discovery of megapolipeptins by genome mining of a Burkholderiales bacteria collection.</title>
        <authorList>
            <person name="Paulo B.S."/>
            <person name="Recchia M.J.J."/>
            <person name="Lee S."/>
            <person name="Fergusson C.H."/>
            <person name="Romanowski S.B."/>
            <person name="Hernandez A."/>
            <person name="Krull N."/>
            <person name="Liu D.Y."/>
            <person name="Cavanagh H."/>
            <person name="Bos A."/>
            <person name="Gray C.A."/>
            <person name="Murphy B.T."/>
            <person name="Linington R.G."/>
            <person name="Eustaquio A.S."/>
        </authorList>
    </citation>
    <scope>NUCLEOTIDE SEQUENCE [LARGE SCALE GENOMIC DNA]</scope>
    <source>
        <strain evidence="1 2">RL16-012-BIC-B</strain>
    </source>
</reference>
<dbReference type="EMBL" id="JAQQFN010000029">
    <property type="protein sequence ID" value="MFL9887553.1"/>
    <property type="molecule type" value="Genomic_DNA"/>
</dbReference>
<evidence type="ECO:0000313" key="1">
    <source>
        <dbReference type="EMBL" id="MFL9887553.1"/>
    </source>
</evidence>
<keyword evidence="2" id="KW-1185">Reference proteome</keyword>
<name>A0ABW8ZZK6_9BURK</name>
<dbReference type="Proteomes" id="UP001629249">
    <property type="component" value="Unassembled WGS sequence"/>
</dbReference>
<sequence>MAVGFHSAEQGVTVKNIQIIDGAVNCVYDIFSATDEEFDLIFPSGQDVAFIDEIYESGDSDELDEAFGRIWRRRIRKVDAQGIHGIIFYELEEKKNFYPTRKDEEAINPDGTFLRSQP</sequence>